<gene>
    <name evidence="2" type="ORF">MOQ_009116</name>
</gene>
<organism evidence="2 3">
    <name type="scientific">Trypanosoma cruzi marinkellei</name>
    <dbReference type="NCBI Taxonomy" id="85056"/>
    <lineage>
        <taxon>Eukaryota</taxon>
        <taxon>Discoba</taxon>
        <taxon>Euglenozoa</taxon>
        <taxon>Kinetoplastea</taxon>
        <taxon>Metakinetoplastina</taxon>
        <taxon>Trypanosomatida</taxon>
        <taxon>Trypanosomatidae</taxon>
        <taxon>Trypanosoma</taxon>
        <taxon>Schizotrypanum</taxon>
    </lineage>
</organism>
<sequence>YVRYCSFDGYEQLFYVYRLSVGDHSVFALLNNTMLSGESLLYQYHGFNVSDHSVLRVVGNNVFSSYAIYANKLWTVEQSSWLDWRDNDVGAGAIFKDCDSAFVSIDSSSGVTLTGCKMGSTGLSVSVLRRVDAGYRFVAGCLTVAGRVLTTAAELELHGVTNVTTVAACGECTKDGDCFAPLTTAVIDCRCQCAAGGHGDVCVPAPVPAGPPPPPSSPLRPMLPPPLIGECIS</sequence>
<dbReference type="InterPro" id="IPR053914">
    <property type="entry name" value="DGF-1_N"/>
</dbReference>
<name>K2NDU2_TRYCR</name>
<protein>
    <submittedName>
        <fullName evidence="2">Dispersed gene family protein 1 (DGF-1), putative</fullName>
    </submittedName>
</protein>
<dbReference type="Proteomes" id="UP000007350">
    <property type="component" value="Unassembled WGS sequence"/>
</dbReference>
<accession>K2NDU2</accession>
<dbReference type="AlphaFoldDB" id="K2NDU2"/>
<evidence type="ECO:0000313" key="3">
    <source>
        <dbReference type="Proteomes" id="UP000007350"/>
    </source>
</evidence>
<dbReference type="EMBL" id="AHKC01018873">
    <property type="protein sequence ID" value="EKF27167.1"/>
    <property type="molecule type" value="Genomic_DNA"/>
</dbReference>
<keyword evidence="3" id="KW-1185">Reference proteome</keyword>
<reference evidence="2 3" key="1">
    <citation type="journal article" date="2012" name="BMC Genomics">
        <title>Comparative genomic analysis of human infective Trypanosoma cruzi lineages with the bat-restricted subspecies T. cruzi marinkellei.</title>
        <authorList>
            <person name="Franzen O."/>
            <person name="Talavera-Lopez C."/>
            <person name="Ochaya S."/>
            <person name="Butler C.E."/>
            <person name="Messenger L.A."/>
            <person name="Lewis M.D."/>
            <person name="Llewellyn M.S."/>
            <person name="Marinkelle C.J."/>
            <person name="Tyler K.M."/>
            <person name="Miles M.A."/>
            <person name="Andersson B."/>
        </authorList>
    </citation>
    <scope>NUCLEOTIDE SEQUENCE [LARGE SCALE GENOMIC DNA]</scope>
    <source>
        <strain evidence="2 3">B7</strain>
    </source>
</reference>
<feature type="domain" description="Dispersed gene family protein 1 N-terminal" evidence="1">
    <location>
        <begin position="109"/>
        <end position="203"/>
    </location>
</feature>
<dbReference type="Pfam" id="PF22279">
    <property type="entry name" value="DGF-1_N"/>
    <property type="match status" value="1"/>
</dbReference>
<proteinExistence type="predicted"/>
<feature type="non-terminal residue" evidence="2">
    <location>
        <position position="1"/>
    </location>
</feature>
<evidence type="ECO:0000259" key="1">
    <source>
        <dbReference type="Pfam" id="PF22279"/>
    </source>
</evidence>
<comment type="caution">
    <text evidence="2">The sequence shown here is derived from an EMBL/GenBank/DDBJ whole genome shotgun (WGS) entry which is preliminary data.</text>
</comment>
<evidence type="ECO:0000313" key="2">
    <source>
        <dbReference type="EMBL" id="EKF27167.1"/>
    </source>
</evidence>
<feature type="non-terminal residue" evidence="2">
    <location>
        <position position="233"/>
    </location>
</feature>